<keyword evidence="4" id="KW-0833">Ubl conjugation pathway</keyword>
<dbReference type="Pfam" id="PF26557">
    <property type="entry name" value="Cullin_AB"/>
    <property type="match status" value="1"/>
</dbReference>
<protein>
    <submittedName>
        <fullName evidence="10">Cullin</fullName>
    </submittedName>
</protein>
<comment type="pathway">
    <text evidence="1">Protein modification; protein ubiquitination.</text>
</comment>
<dbReference type="Gene3D" id="1.20.1310.10">
    <property type="entry name" value="Cullin Repeats"/>
    <property type="match status" value="4"/>
</dbReference>
<dbReference type="InterPro" id="IPR016157">
    <property type="entry name" value="Cullin_CS"/>
</dbReference>
<dbReference type="GO" id="GO:0006511">
    <property type="term" value="P:ubiquitin-dependent protein catabolic process"/>
    <property type="evidence" value="ECO:0007669"/>
    <property type="project" value="InterPro"/>
</dbReference>
<dbReference type="PROSITE" id="PS50069">
    <property type="entry name" value="CULLIN_2"/>
    <property type="match status" value="1"/>
</dbReference>
<evidence type="ECO:0000256" key="1">
    <source>
        <dbReference type="ARBA" id="ARBA00004906"/>
    </source>
</evidence>
<dbReference type="Gene3D" id="4.10.1030.10">
    <property type="entry name" value="Ring Box Chain A, domain 5"/>
    <property type="match status" value="1"/>
</dbReference>
<evidence type="ECO:0000256" key="7">
    <source>
        <dbReference type="RuleBase" id="RU003829"/>
    </source>
</evidence>
<dbReference type="Gene3D" id="1.10.10.10">
    <property type="entry name" value="Winged helix-like DNA-binding domain superfamily/Winged helix DNA-binding domain"/>
    <property type="match status" value="2"/>
</dbReference>
<feature type="region of interest" description="Disordered" evidence="8">
    <location>
        <begin position="276"/>
        <end position="306"/>
    </location>
</feature>
<evidence type="ECO:0000256" key="8">
    <source>
        <dbReference type="SAM" id="MobiDB-lite"/>
    </source>
</evidence>
<keyword evidence="3" id="KW-1017">Isopeptide bond</keyword>
<dbReference type="SMART" id="SM00884">
    <property type="entry name" value="Cullin_Nedd8"/>
    <property type="match status" value="1"/>
</dbReference>
<comment type="similarity">
    <text evidence="2 6 7">Belongs to the cullin family.</text>
</comment>
<dbReference type="InterPro" id="IPR001373">
    <property type="entry name" value="Cullin_N"/>
</dbReference>
<keyword evidence="5" id="KW-0832">Ubl conjugation</keyword>
<dbReference type="SUPFAM" id="SSF74788">
    <property type="entry name" value="Cullin repeat-like"/>
    <property type="match status" value="1"/>
</dbReference>
<dbReference type="PANTHER" id="PTHR11932">
    <property type="entry name" value="CULLIN"/>
    <property type="match status" value="1"/>
</dbReference>
<dbReference type="InterPro" id="IPR059120">
    <property type="entry name" value="Cullin-like_AB"/>
</dbReference>
<dbReference type="FunFam" id="1.20.1310.10:FF:000007">
    <property type="entry name" value="Cullin 1"/>
    <property type="match status" value="1"/>
</dbReference>
<dbReference type="PROSITE" id="PS01256">
    <property type="entry name" value="CULLIN_1"/>
    <property type="match status" value="1"/>
</dbReference>
<evidence type="ECO:0000256" key="5">
    <source>
        <dbReference type="ARBA" id="ARBA00022843"/>
    </source>
</evidence>
<dbReference type="InterPro" id="IPR036390">
    <property type="entry name" value="WH_DNA-bd_sf"/>
</dbReference>
<organism evidence="10 11">
    <name type="scientific">Blyttiomyces helicus</name>
    <dbReference type="NCBI Taxonomy" id="388810"/>
    <lineage>
        <taxon>Eukaryota</taxon>
        <taxon>Fungi</taxon>
        <taxon>Fungi incertae sedis</taxon>
        <taxon>Chytridiomycota</taxon>
        <taxon>Chytridiomycota incertae sedis</taxon>
        <taxon>Chytridiomycetes</taxon>
        <taxon>Chytridiomycetes incertae sedis</taxon>
        <taxon>Blyttiomyces</taxon>
    </lineage>
</organism>
<dbReference type="InterPro" id="IPR045093">
    <property type="entry name" value="Cullin"/>
</dbReference>
<evidence type="ECO:0000256" key="4">
    <source>
        <dbReference type="ARBA" id="ARBA00022786"/>
    </source>
</evidence>
<feature type="domain" description="Cullin family profile" evidence="9">
    <location>
        <begin position="363"/>
        <end position="596"/>
    </location>
</feature>
<dbReference type="Pfam" id="PF10557">
    <property type="entry name" value="Cullin_Nedd8"/>
    <property type="match status" value="1"/>
</dbReference>
<name>A0A4P9WIB8_9FUNG</name>
<dbReference type="GO" id="GO:0031625">
    <property type="term" value="F:ubiquitin protein ligase binding"/>
    <property type="evidence" value="ECO:0007669"/>
    <property type="project" value="InterPro"/>
</dbReference>
<evidence type="ECO:0000259" key="9">
    <source>
        <dbReference type="PROSITE" id="PS50069"/>
    </source>
</evidence>
<dbReference type="OrthoDB" id="27073at2759"/>
<evidence type="ECO:0000313" key="11">
    <source>
        <dbReference type="Proteomes" id="UP000269721"/>
    </source>
</evidence>
<dbReference type="SUPFAM" id="SSF75632">
    <property type="entry name" value="Cullin homology domain"/>
    <property type="match status" value="1"/>
</dbReference>
<dbReference type="EMBL" id="KZ994980">
    <property type="protein sequence ID" value="RKO91623.1"/>
    <property type="molecule type" value="Genomic_DNA"/>
</dbReference>
<dbReference type="AlphaFoldDB" id="A0A4P9WIB8"/>
<reference evidence="11" key="1">
    <citation type="journal article" date="2018" name="Nat. Microbiol.">
        <title>Leveraging single-cell genomics to expand the fungal tree of life.</title>
        <authorList>
            <person name="Ahrendt S.R."/>
            <person name="Quandt C.A."/>
            <person name="Ciobanu D."/>
            <person name="Clum A."/>
            <person name="Salamov A."/>
            <person name="Andreopoulos B."/>
            <person name="Cheng J.F."/>
            <person name="Woyke T."/>
            <person name="Pelin A."/>
            <person name="Henrissat B."/>
            <person name="Reynolds N.K."/>
            <person name="Benny G.L."/>
            <person name="Smith M.E."/>
            <person name="James T.Y."/>
            <person name="Grigoriev I.V."/>
        </authorList>
    </citation>
    <scope>NUCLEOTIDE SEQUENCE [LARGE SCALE GENOMIC DNA]</scope>
</reference>
<dbReference type="Proteomes" id="UP000269721">
    <property type="component" value="Unassembled WGS sequence"/>
</dbReference>
<dbReference type="FunFam" id="1.10.10.10:FF:000014">
    <property type="entry name" value="Cullin 1"/>
    <property type="match status" value="1"/>
</dbReference>
<dbReference type="InterPro" id="IPR019559">
    <property type="entry name" value="Cullin_neddylation_domain"/>
</dbReference>
<evidence type="ECO:0000256" key="3">
    <source>
        <dbReference type="ARBA" id="ARBA00022499"/>
    </source>
</evidence>
<dbReference type="Pfam" id="PF00888">
    <property type="entry name" value="Cullin"/>
    <property type="match status" value="1"/>
</dbReference>
<dbReference type="SMART" id="SM00182">
    <property type="entry name" value="CULLIN"/>
    <property type="match status" value="1"/>
</dbReference>
<dbReference type="GO" id="GO:0019005">
    <property type="term" value="C:SCF ubiquitin ligase complex"/>
    <property type="evidence" value="ECO:0007669"/>
    <property type="project" value="UniProtKB-ARBA"/>
</dbReference>
<sequence>MGADLYREFKGYLKEHLEKILAEGEQHMEESLLVFYTNQWKRYTLASTYVHHIFRYLNRHWVKREIDEGHKNVYEIFTLSLVSWRIHLFEHLDKKVMSALLKLIERQRNGETIDTGLIKSVVESFVSLGLDDNDSSKTTLDIYKKHFEDPFVAATEEYYKLESERFISENSITDYMKKAEQRLEEEDKRVALYLHESTAKALTTVCDTVLIQQHTAPIQDEFQSLLDQDKIDDLRRMWTLLNRVKDALEKLRKIFETHVRKEGASAIEKVAESALSVPTANDGENDDDEPPAPVARKKPGKSKSGAVDVDPKVYVEALLATHKRFASLVATAFRSEPGFSGALDRACKEFVNRNKVCVDGSKKSPELLAKYCDSLLKKSNKGTEDGDLDEVLTSIMTVFKFVEDKDVFQKFYSQFLPRRLVGGTSASEDAEASMISKLKVDCGVEYTSKLQRMFTDVGLSADLNSAFKEQMDRSHEKAEALDFYVLVCGQASWPLVPPKTTFNIPEELLRTYERFANYYTNKHSGRKLTWLFHLGKGELKTSYAKCGKATITLMASLYQMGILLQYNNQTSFTSGEIAAGTKLNADALKNNLELLVKLKVLILEADRYTLNLDLKSKKVKLNINLNVKAEQKAESEETHETIEQERLWVVQAAIVRIMKTRKTMRHQLLLTEVIEQLTGRFKPKVPDIKKAIDMLLEKDYLARTDGQKDMYNYVSLEDGSRLGGRRTVCIARARSSART</sequence>
<accession>A0A4P9WIB8</accession>
<dbReference type="InterPro" id="IPR036388">
    <property type="entry name" value="WH-like_DNA-bd_sf"/>
</dbReference>
<gene>
    <name evidence="10" type="ORF">BDK51DRAFT_36009</name>
</gene>
<dbReference type="InterPro" id="IPR036317">
    <property type="entry name" value="Cullin_homology_sf"/>
</dbReference>
<evidence type="ECO:0000313" key="10">
    <source>
        <dbReference type="EMBL" id="RKO91623.1"/>
    </source>
</evidence>
<dbReference type="SUPFAM" id="SSF46785">
    <property type="entry name" value="Winged helix' DNA-binding domain"/>
    <property type="match status" value="1"/>
</dbReference>
<keyword evidence="11" id="KW-1185">Reference proteome</keyword>
<dbReference type="InterPro" id="IPR016159">
    <property type="entry name" value="Cullin_repeat-like_dom_sf"/>
</dbReference>
<dbReference type="InterPro" id="IPR016158">
    <property type="entry name" value="Cullin_homology"/>
</dbReference>
<proteinExistence type="inferred from homology"/>
<dbReference type="FunFam" id="1.20.1310.10:FF:000011">
    <property type="entry name" value="Cullin 1"/>
    <property type="match status" value="1"/>
</dbReference>
<evidence type="ECO:0000256" key="2">
    <source>
        <dbReference type="ARBA" id="ARBA00006019"/>
    </source>
</evidence>
<evidence type="ECO:0000256" key="6">
    <source>
        <dbReference type="PROSITE-ProRule" id="PRU00330"/>
    </source>
</evidence>